<keyword evidence="13" id="KW-0965">Cell junction</keyword>
<dbReference type="Gene3D" id="1.10.510.10">
    <property type="entry name" value="Transferase(Phosphotransferase) domain 1"/>
    <property type="match status" value="1"/>
</dbReference>
<dbReference type="GO" id="GO:0004712">
    <property type="term" value="F:protein serine/threonine/tyrosine kinase activity"/>
    <property type="evidence" value="ECO:0007669"/>
    <property type="project" value="UniProtKB-EC"/>
</dbReference>
<evidence type="ECO:0000256" key="14">
    <source>
        <dbReference type="ARBA" id="ARBA00023136"/>
    </source>
</evidence>
<comment type="caution">
    <text evidence="25">The sequence shown here is derived from an EMBL/GenBank/DDBJ whole genome shotgun (WGS) entry which is preliminary data.</text>
</comment>
<evidence type="ECO:0000256" key="15">
    <source>
        <dbReference type="ARBA" id="ARBA00023137"/>
    </source>
</evidence>
<evidence type="ECO:0000256" key="8">
    <source>
        <dbReference type="ARBA" id="ARBA00022527"/>
    </source>
</evidence>
<dbReference type="GO" id="GO:0004674">
    <property type="term" value="F:protein serine/threonine kinase activity"/>
    <property type="evidence" value="ECO:0007669"/>
    <property type="project" value="UniProtKB-KW"/>
</dbReference>
<keyword evidence="8" id="KW-0723">Serine/threonine-protein kinase</keyword>
<evidence type="ECO:0000256" key="12">
    <source>
        <dbReference type="ARBA" id="ARBA00022840"/>
    </source>
</evidence>
<dbReference type="GO" id="GO:0005737">
    <property type="term" value="C:cytoplasm"/>
    <property type="evidence" value="ECO:0007669"/>
    <property type="project" value="UniProtKB-SubCell"/>
</dbReference>
<evidence type="ECO:0000259" key="24">
    <source>
        <dbReference type="PROSITE" id="PS50011"/>
    </source>
</evidence>
<dbReference type="PROSITE" id="PS00107">
    <property type="entry name" value="PROTEIN_KINASE_ATP"/>
    <property type="match status" value="1"/>
</dbReference>
<evidence type="ECO:0000256" key="7">
    <source>
        <dbReference type="ARBA" id="ARBA00022490"/>
    </source>
</evidence>
<dbReference type="AlphaFoldDB" id="A0AAN8R1B0"/>
<dbReference type="GO" id="GO:0070161">
    <property type="term" value="C:anchoring junction"/>
    <property type="evidence" value="ECO:0007669"/>
    <property type="project" value="UniProtKB-SubCell"/>
</dbReference>
<protein>
    <recommendedName>
        <fullName evidence="16">Dual serine/threonine and tyrosine protein kinase</fullName>
        <ecNumber evidence="5">2.7.12.1</ecNumber>
    </recommendedName>
    <alternativeName>
        <fullName evidence="18">Dusty protein kinase</fullName>
    </alternativeName>
    <alternativeName>
        <fullName evidence="17">Receptor-interacting serine/threonine-protein kinase 5</fullName>
    </alternativeName>
</protein>
<keyword evidence="12 22" id="KW-0067">ATP-binding</keyword>
<comment type="subcellular location">
    <subcellularLocation>
        <location evidence="2">Apical cell membrane</location>
    </subcellularLocation>
    <subcellularLocation>
        <location evidence="1">Basolateral cell membrane</location>
    </subcellularLocation>
    <subcellularLocation>
        <location evidence="3">Cell junction</location>
    </subcellularLocation>
    <subcellularLocation>
        <location evidence="4">Cytoplasm</location>
    </subcellularLocation>
</comment>
<dbReference type="GO" id="GO:0070374">
    <property type="term" value="P:positive regulation of ERK1 and ERK2 cascade"/>
    <property type="evidence" value="ECO:0007669"/>
    <property type="project" value="TreeGrafter"/>
</dbReference>
<proteinExistence type="predicted"/>
<name>A0AAN8R1B0_9TELE</name>
<dbReference type="PROSITE" id="PS50011">
    <property type="entry name" value="PROTEIN_KINASE_DOM"/>
    <property type="match status" value="1"/>
</dbReference>
<evidence type="ECO:0000256" key="1">
    <source>
        <dbReference type="ARBA" id="ARBA00004187"/>
    </source>
</evidence>
<feature type="compositionally biased region" description="Basic and acidic residues" evidence="23">
    <location>
        <begin position="992"/>
        <end position="1001"/>
    </location>
</feature>
<comment type="catalytic activity">
    <reaction evidence="19">
        <text>L-seryl-[protein] + ATP = O-phospho-L-seryl-[protein] + ADP + H(+)</text>
        <dbReference type="Rhea" id="RHEA:17989"/>
        <dbReference type="Rhea" id="RHEA-COMP:9863"/>
        <dbReference type="Rhea" id="RHEA-COMP:11604"/>
        <dbReference type="ChEBI" id="CHEBI:15378"/>
        <dbReference type="ChEBI" id="CHEBI:29999"/>
        <dbReference type="ChEBI" id="CHEBI:30616"/>
        <dbReference type="ChEBI" id="CHEBI:83421"/>
        <dbReference type="ChEBI" id="CHEBI:456216"/>
        <dbReference type="EC" id="2.7.12.1"/>
    </reaction>
</comment>
<dbReference type="PANTHER" id="PTHR46392:SF1">
    <property type="entry name" value="DUAL SERINE_THREONINE AND TYROSINE PROTEIN KINASE"/>
    <property type="match status" value="1"/>
</dbReference>
<keyword evidence="11" id="KW-0418">Kinase</keyword>
<evidence type="ECO:0000256" key="6">
    <source>
        <dbReference type="ARBA" id="ARBA00022475"/>
    </source>
</evidence>
<dbReference type="GO" id="GO:0045743">
    <property type="term" value="P:positive regulation of fibroblast growth factor receptor signaling pathway"/>
    <property type="evidence" value="ECO:0007669"/>
    <property type="project" value="TreeGrafter"/>
</dbReference>
<reference evidence="25 26" key="1">
    <citation type="submission" date="2021-04" db="EMBL/GenBank/DDBJ databases">
        <authorList>
            <person name="De Guttry C."/>
            <person name="Zahm M."/>
            <person name="Klopp C."/>
            <person name="Cabau C."/>
            <person name="Louis A."/>
            <person name="Berthelot C."/>
            <person name="Parey E."/>
            <person name="Roest Crollius H."/>
            <person name="Montfort J."/>
            <person name="Robinson-Rechavi M."/>
            <person name="Bucao C."/>
            <person name="Bouchez O."/>
            <person name="Gislard M."/>
            <person name="Lluch J."/>
            <person name="Milhes M."/>
            <person name="Lampietro C."/>
            <person name="Lopez Roques C."/>
            <person name="Donnadieu C."/>
            <person name="Braasch I."/>
            <person name="Desvignes T."/>
            <person name="Postlethwait J."/>
            <person name="Bobe J."/>
            <person name="Wedekind C."/>
            <person name="Guiguen Y."/>
        </authorList>
    </citation>
    <scope>NUCLEOTIDE SEQUENCE [LARGE SCALE GENOMIC DNA]</scope>
    <source>
        <strain evidence="25">Cs_M1</strain>
        <tissue evidence="25">Blood</tissue>
    </source>
</reference>
<evidence type="ECO:0000256" key="2">
    <source>
        <dbReference type="ARBA" id="ARBA00004221"/>
    </source>
</evidence>
<dbReference type="InterPro" id="IPR017441">
    <property type="entry name" value="Protein_kinase_ATP_BS"/>
</dbReference>
<keyword evidence="7" id="KW-0963">Cytoplasm</keyword>
<keyword evidence="15" id="KW-0829">Tyrosine-protein kinase</keyword>
<feature type="compositionally biased region" description="Acidic residues" evidence="23">
    <location>
        <begin position="971"/>
        <end position="984"/>
    </location>
</feature>
<dbReference type="GO" id="GO:0004713">
    <property type="term" value="F:protein tyrosine kinase activity"/>
    <property type="evidence" value="ECO:0007669"/>
    <property type="project" value="UniProtKB-KW"/>
</dbReference>
<evidence type="ECO:0000256" key="9">
    <source>
        <dbReference type="ARBA" id="ARBA00022679"/>
    </source>
</evidence>
<feature type="compositionally biased region" description="Acidic residues" evidence="23">
    <location>
        <begin position="941"/>
        <end position="952"/>
    </location>
</feature>
<dbReference type="CDD" id="cd13975">
    <property type="entry name" value="PKc_Dusty"/>
    <property type="match status" value="1"/>
</dbReference>
<evidence type="ECO:0000256" key="3">
    <source>
        <dbReference type="ARBA" id="ARBA00004282"/>
    </source>
</evidence>
<gene>
    <name evidence="25" type="ORF">J4Q44_G00083850</name>
</gene>
<dbReference type="Proteomes" id="UP001356427">
    <property type="component" value="Unassembled WGS sequence"/>
</dbReference>
<comment type="catalytic activity">
    <reaction evidence="21">
        <text>L-tyrosyl-[protein] + ATP = O-phospho-L-tyrosyl-[protein] + ADP + H(+)</text>
        <dbReference type="Rhea" id="RHEA:10596"/>
        <dbReference type="Rhea" id="RHEA-COMP:10136"/>
        <dbReference type="Rhea" id="RHEA-COMP:20101"/>
        <dbReference type="ChEBI" id="CHEBI:15378"/>
        <dbReference type="ChEBI" id="CHEBI:30616"/>
        <dbReference type="ChEBI" id="CHEBI:46858"/>
        <dbReference type="ChEBI" id="CHEBI:61978"/>
        <dbReference type="ChEBI" id="CHEBI:456216"/>
        <dbReference type="EC" id="2.7.12.1"/>
    </reaction>
</comment>
<accession>A0AAN8R1B0</accession>
<dbReference type="GO" id="GO:0016324">
    <property type="term" value="C:apical plasma membrane"/>
    <property type="evidence" value="ECO:0007669"/>
    <property type="project" value="UniProtKB-SubCell"/>
</dbReference>
<keyword evidence="6" id="KW-1003">Cell membrane</keyword>
<dbReference type="FunFam" id="1.10.510.10:FF:000244">
    <property type="entry name" value="Dual serine/threonine and tyrosine protein kinase"/>
    <property type="match status" value="1"/>
</dbReference>
<evidence type="ECO:0000313" key="25">
    <source>
        <dbReference type="EMBL" id="KAK6321409.1"/>
    </source>
</evidence>
<evidence type="ECO:0000256" key="13">
    <source>
        <dbReference type="ARBA" id="ARBA00022949"/>
    </source>
</evidence>
<dbReference type="InterPro" id="IPR000719">
    <property type="entry name" value="Prot_kinase_dom"/>
</dbReference>
<evidence type="ECO:0000256" key="17">
    <source>
        <dbReference type="ARBA" id="ARBA00041268"/>
    </source>
</evidence>
<evidence type="ECO:0000256" key="16">
    <source>
        <dbReference type="ARBA" id="ARBA00040421"/>
    </source>
</evidence>
<dbReference type="EMBL" id="JAGTTL010000006">
    <property type="protein sequence ID" value="KAK6321409.1"/>
    <property type="molecule type" value="Genomic_DNA"/>
</dbReference>
<dbReference type="GO" id="GO:0044344">
    <property type="term" value="P:cellular response to fibroblast growth factor stimulus"/>
    <property type="evidence" value="ECO:0007669"/>
    <property type="project" value="TreeGrafter"/>
</dbReference>
<dbReference type="InterPro" id="IPR051302">
    <property type="entry name" value="Dual_SerThr-Tyr_Kinase"/>
</dbReference>
<keyword evidence="9" id="KW-0808">Transferase</keyword>
<dbReference type="PANTHER" id="PTHR46392">
    <property type="entry name" value="DUAL SERINE/THREONINE AND TYROSINE PROTEIN KINASE"/>
    <property type="match status" value="1"/>
</dbReference>
<evidence type="ECO:0000256" key="21">
    <source>
        <dbReference type="ARBA" id="ARBA00051680"/>
    </source>
</evidence>
<evidence type="ECO:0000256" key="22">
    <source>
        <dbReference type="PROSITE-ProRule" id="PRU10141"/>
    </source>
</evidence>
<evidence type="ECO:0000256" key="4">
    <source>
        <dbReference type="ARBA" id="ARBA00004496"/>
    </source>
</evidence>
<evidence type="ECO:0000256" key="20">
    <source>
        <dbReference type="ARBA" id="ARBA00049308"/>
    </source>
</evidence>
<feature type="binding site" evidence="22">
    <location>
        <position position="679"/>
    </location>
    <ligand>
        <name>ATP</name>
        <dbReference type="ChEBI" id="CHEBI:30616"/>
    </ligand>
</feature>
<dbReference type="SUPFAM" id="SSF56112">
    <property type="entry name" value="Protein kinase-like (PK-like)"/>
    <property type="match status" value="1"/>
</dbReference>
<comment type="catalytic activity">
    <reaction evidence="20">
        <text>L-threonyl-[protein] + ATP = O-phospho-L-threonyl-[protein] + ADP + H(+)</text>
        <dbReference type="Rhea" id="RHEA:46608"/>
        <dbReference type="Rhea" id="RHEA-COMP:11060"/>
        <dbReference type="Rhea" id="RHEA-COMP:11605"/>
        <dbReference type="ChEBI" id="CHEBI:15378"/>
        <dbReference type="ChEBI" id="CHEBI:30013"/>
        <dbReference type="ChEBI" id="CHEBI:30616"/>
        <dbReference type="ChEBI" id="CHEBI:61977"/>
        <dbReference type="ChEBI" id="CHEBI:456216"/>
        <dbReference type="EC" id="2.7.12.1"/>
    </reaction>
</comment>
<evidence type="ECO:0000256" key="19">
    <source>
        <dbReference type="ARBA" id="ARBA00049003"/>
    </source>
</evidence>
<dbReference type="GO" id="GO:0043066">
    <property type="term" value="P:negative regulation of apoptotic process"/>
    <property type="evidence" value="ECO:0007669"/>
    <property type="project" value="TreeGrafter"/>
</dbReference>
<evidence type="ECO:0000256" key="11">
    <source>
        <dbReference type="ARBA" id="ARBA00022777"/>
    </source>
</evidence>
<feature type="domain" description="Protein kinase" evidence="24">
    <location>
        <begin position="650"/>
        <end position="904"/>
    </location>
</feature>
<keyword evidence="14" id="KW-0472">Membrane</keyword>
<evidence type="ECO:0000256" key="23">
    <source>
        <dbReference type="SAM" id="MobiDB-lite"/>
    </source>
</evidence>
<keyword evidence="26" id="KW-1185">Reference proteome</keyword>
<evidence type="ECO:0000313" key="26">
    <source>
        <dbReference type="Proteomes" id="UP001356427"/>
    </source>
</evidence>
<feature type="compositionally biased region" description="Basic and acidic residues" evidence="23">
    <location>
        <begin position="1137"/>
        <end position="1152"/>
    </location>
</feature>
<dbReference type="GO" id="GO:0016323">
    <property type="term" value="C:basolateral plasma membrane"/>
    <property type="evidence" value="ECO:0007669"/>
    <property type="project" value="UniProtKB-SubCell"/>
</dbReference>
<sequence>MEGVGGGNLQKVTPLARELSRIFNSYNKHSIQLKKNLKETNAFFREIKRNYSNACASAASSEAAALEAGQLSCISFPRHEEEFLQSSVGSAPYVLVLGQDCAARYQLLNCLLGERLLPLGPEAGEACDGVQGTACKRRKLCFTHGRQTRLSLALPGQYELVHQLAAHCGRWDTVPREDLEIQEECEDPAHRLAELEITLHHPLLQEAKIMVVPCPSVQPIEEALEDCTRNVVPIMLYALNQDSLTAEQVAELMKVKEMLIFPICFVRIPATPPEASPEPSRRLEKERERSPLYKQLLSLGFLSTPVGNCSCGAPSQTPSPAVKPQSVLGEAFERLHRLLVPFARQVLHNQQVEVANLLNGVHCRCLDLFINQAFDMQRDLQITPRRLEYTREKEGELFTSLMAIANRKQEEMKEMIVETLSSMKEQLLEDAANLEFTDLIVATNGEPVTSKDIKSCIHQIQELIVVRLNQAVANKLISSVDYLRESFVGTLERCLNSLEKSNMESSVHNVTSNHLKQILNAAYHVEVTFHSGSSVTRLVWEQIKQIIQRITFVNPPAITTEWKRKVAQDAIESLSAAKLAKSICSQFRTRLNSSHDAFAASLRQLEEGHTGRLERTEDLWLRVRKDHAPRLARLSLESRSLRDVLLHGKPKLGRELGRGQYGVVYLCDSWGGRYPCALKSVVPPDDKHWNDLALEFHYTRSLPKHERLVDLHGSVIDHTYGGGSSIAVLLIMERLHRDLYTGLKAGLSMKERLQIALDVVEGIRFLHGQGLLHRDIKLKNVLLDKQNRAKITDLGFCKPEAMMSGSIVGTPIHMAPELFTGKYDNSVDVYAFGILFWYLCTGSVKLPESFEKCSSKDQLWNNVKKGARPERLANFDEECWQLMEACWNGDPSQRPLLGIVEPSLQSIMQQDYPGHCVPKFLGGMEKTETAHTAQQPTLDDSQSELDEEEDDGFVGGTGEQSDKGQSGAESEGVDEEDDDEDEKEEAGPAAQPKEKDKDSFSRKRSIWGTTKYISKWKMAHRRGYHINCLTDDPYRKAMIMQQELDCKTSIPLPMVCMIEKETLQILQNIENDYKYKLGASHHLTKELHERIESLKCQVSSKVRHSEPAPEVGVLATLVGWCRALSAMLGWGSGASATKDEENALPRKERPLETDETTEL</sequence>
<feature type="region of interest" description="Disordered" evidence="23">
    <location>
        <begin position="928"/>
        <end position="1002"/>
    </location>
</feature>
<organism evidence="25 26">
    <name type="scientific">Coregonus suidteri</name>
    <dbReference type="NCBI Taxonomy" id="861788"/>
    <lineage>
        <taxon>Eukaryota</taxon>
        <taxon>Metazoa</taxon>
        <taxon>Chordata</taxon>
        <taxon>Craniata</taxon>
        <taxon>Vertebrata</taxon>
        <taxon>Euteleostomi</taxon>
        <taxon>Actinopterygii</taxon>
        <taxon>Neopterygii</taxon>
        <taxon>Teleostei</taxon>
        <taxon>Protacanthopterygii</taxon>
        <taxon>Salmoniformes</taxon>
        <taxon>Salmonidae</taxon>
        <taxon>Coregoninae</taxon>
        <taxon>Coregonus</taxon>
    </lineage>
</organism>
<dbReference type="SMART" id="SM00220">
    <property type="entry name" value="S_TKc"/>
    <property type="match status" value="1"/>
</dbReference>
<dbReference type="InterPro" id="IPR011009">
    <property type="entry name" value="Kinase-like_dom_sf"/>
</dbReference>
<dbReference type="PROSITE" id="PS00108">
    <property type="entry name" value="PROTEIN_KINASE_ST"/>
    <property type="match status" value="1"/>
</dbReference>
<evidence type="ECO:0000256" key="5">
    <source>
        <dbReference type="ARBA" id="ARBA00013203"/>
    </source>
</evidence>
<evidence type="ECO:0000256" key="10">
    <source>
        <dbReference type="ARBA" id="ARBA00022741"/>
    </source>
</evidence>
<keyword evidence="10 22" id="KW-0547">Nucleotide-binding</keyword>
<dbReference type="InterPro" id="IPR008271">
    <property type="entry name" value="Ser/Thr_kinase_AS"/>
</dbReference>
<feature type="region of interest" description="Disordered" evidence="23">
    <location>
        <begin position="1134"/>
        <end position="1159"/>
    </location>
</feature>
<dbReference type="EC" id="2.7.12.1" evidence="5"/>
<dbReference type="Pfam" id="PF00069">
    <property type="entry name" value="Pkinase"/>
    <property type="match status" value="1"/>
</dbReference>
<evidence type="ECO:0000256" key="18">
    <source>
        <dbReference type="ARBA" id="ARBA00042638"/>
    </source>
</evidence>
<dbReference type="GO" id="GO:0005524">
    <property type="term" value="F:ATP binding"/>
    <property type="evidence" value="ECO:0007669"/>
    <property type="project" value="UniProtKB-UniRule"/>
</dbReference>